<dbReference type="PRINTS" id="PR00080">
    <property type="entry name" value="SDRFAMILY"/>
</dbReference>
<evidence type="ECO:0000313" key="5">
    <source>
        <dbReference type="EnsemblPlants" id="Kaladp0048s0064.1.v1.1"/>
    </source>
</evidence>
<sequence>MAEKSSSSSSTARRYALVTGGNKGIGYEICRLLASQQVVIVLTARDEERGLAAADKLKASGLSDYIFGKLDILVNNAGVLGANIHPDVFDILYFSRVSDGVNLGEIMLQPYDLAEECLQINYYGARRVIEAHLPLLESSDRQAIVNVSSIAGLLKDIPGKTIRTTLNDIDNLTDQKVEELLDEFLRDFKTGDFEPRGWPRNLAAYTMSKAALNTCTRLLAKKYPKLRINSVCPGYCRTDITHNTGPLSVEDGARNIVKFALLPDGSGGPSGRFFRGEEMPF</sequence>
<dbReference type="PANTHER" id="PTHR43490">
    <property type="entry name" value="(+)-NEOMENTHOL DEHYDROGENASE"/>
    <property type="match status" value="1"/>
</dbReference>
<dbReference type="SUPFAM" id="SSF51735">
    <property type="entry name" value="NAD(P)-binding Rossmann-fold domains"/>
    <property type="match status" value="1"/>
</dbReference>
<evidence type="ECO:0000313" key="6">
    <source>
        <dbReference type="Proteomes" id="UP000594263"/>
    </source>
</evidence>
<dbReference type="InterPro" id="IPR036291">
    <property type="entry name" value="NAD(P)-bd_dom_sf"/>
</dbReference>
<dbReference type="AlphaFoldDB" id="A0A7N0ZWZ8"/>
<keyword evidence="2" id="KW-0521">NADP</keyword>
<proteinExistence type="inferred from homology"/>
<name>A0A7N0ZWZ8_KALFE</name>
<evidence type="ECO:0000256" key="3">
    <source>
        <dbReference type="ARBA" id="ARBA00023002"/>
    </source>
</evidence>
<dbReference type="OMA" id="CRNISEG"/>
<protein>
    <submittedName>
        <fullName evidence="5">Uncharacterized protein</fullName>
    </submittedName>
</protein>
<comment type="similarity">
    <text evidence="1 4">Belongs to the short-chain dehydrogenases/reductases (SDR) family.</text>
</comment>
<dbReference type="Pfam" id="PF13561">
    <property type="entry name" value="adh_short_C2"/>
    <property type="match status" value="1"/>
</dbReference>
<dbReference type="Gramene" id="Kaladp0048s0064.1.v1.1">
    <property type="protein sequence ID" value="Kaladp0048s0064.1.v1.1"/>
    <property type="gene ID" value="Kaladp0048s0064.v1.1"/>
</dbReference>
<evidence type="ECO:0000256" key="4">
    <source>
        <dbReference type="RuleBase" id="RU000363"/>
    </source>
</evidence>
<dbReference type="PRINTS" id="PR00081">
    <property type="entry name" value="GDHRDH"/>
</dbReference>
<dbReference type="Proteomes" id="UP000594263">
    <property type="component" value="Unplaced"/>
</dbReference>
<evidence type="ECO:0000256" key="2">
    <source>
        <dbReference type="ARBA" id="ARBA00022857"/>
    </source>
</evidence>
<dbReference type="EnsemblPlants" id="Kaladp0048s0064.1.v1.1">
    <property type="protein sequence ID" value="Kaladp0048s0064.1.v1.1"/>
    <property type="gene ID" value="Kaladp0048s0064.v1.1"/>
</dbReference>
<organism evidence="5 6">
    <name type="scientific">Kalanchoe fedtschenkoi</name>
    <name type="common">Lavender scallops</name>
    <name type="synonym">South American air plant</name>
    <dbReference type="NCBI Taxonomy" id="63787"/>
    <lineage>
        <taxon>Eukaryota</taxon>
        <taxon>Viridiplantae</taxon>
        <taxon>Streptophyta</taxon>
        <taxon>Embryophyta</taxon>
        <taxon>Tracheophyta</taxon>
        <taxon>Spermatophyta</taxon>
        <taxon>Magnoliopsida</taxon>
        <taxon>eudicotyledons</taxon>
        <taxon>Gunneridae</taxon>
        <taxon>Pentapetalae</taxon>
        <taxon>Saxifragales</taxon>
        <taxon>Crassulaceae</taxon>
        <taxon>Kalanchoe</taxon>
    </lineage>
</organism>
<accession>A0A7N0ZWZ8</accession>
<dbReference type="PANTHER" id="PTHR43490:SF98">
    <property type="entry name" value="OS02G0640600 PROTEIN"/>
    <property type="match status" value="1"/>
</dbReference>
<reference evidence="5" key="1">
    <citation type="submission" date="2021-01" db="UniProtKB">
        <authorList>
            <consortium name="EnsemblPlants"/>
        </authorList>
    </citation>
    <scope>IDENTIFICATION</scope>
</reference>
<dbReference type="Pfam" id="PF00106">
    <property type="entry name" value="adh_short"/>
    <property type="match status" value="2"/>
</dbReference>
<dbReference type="InterPro" id="IPR002347">
    <property type="entry name" value="SDR_fam"/>
</dbReference>
<keyword evidence="6" id="KW-1185">Reference proteome</keyword>
<keyword evidence="3" id="KW-0560">Oxidoreductase</keyword>
<dbReference type="GO" id="GO:0016491">
    <property type="term" value="F:oxidoreductase activity"/>
    <property type="evidence" value="ECO:0007669"/>
    <property type="project" value="UniProtKB-KW"/>
</dbReference>
<evidence type="ECO:0000256" key="1">
    <source>
        <dbReference type="ARBA" id="ARBA00006484"/>
    </source>
</evidence>
<dbReference type="GO" id="GO:0016020">
    <property type="term" value="C:membrane"/>
    <property type="evidence" value="ECO:0007669"/>
    <property type="project" value="TreeGrafter"/>
</dbReference>
<dbReference type="Gene3D" id="3.40.50.720">
    <property type="entry name" value="NAD(P)-binding Rossmann-like Domain"/>
    <property type="match status" value="2"/>
</dbReference>